<keyword evidence="1" id="KW-0812">Transmembrane</keyword>
<proteinExistence type="predicted"/>
<dbReference type="OrthoDB" id="5525271at2"/>
<evidence type="ECO:0008006" key="4">
    <source>
        <dbReference type="Google" id="ProtNLM"/>
    </source>
</evidence>
<dbReference type="EMBL" id="ANAH02000071">
    <property type="protein sequence ID" value="EPX55442.1"/>
    <property type="molecule type" value="Genomic_DNA"/>
</dbReference>
<gene>
    <name evidence="2" type="ORF">D187_009053</name>
</gene>
<accession>S9NZI6</accession>
<protein>
    <recommendedName>
        <fullName evidence="4">Tetratricopeptide repeat domain protein</fullName>
    </recommendedName>
</protein>
<keyword evidence="1" id="KW-0472">Membrane</keyword>
<evidence type="ECO:0000313" key="2">
    <source>
        <dbReference type="EMBL" id="EPX55442.1"/>
    </source>
</evidence>
<feature type="transmembrane region" description="Helical" evidence="1">
    <location>
        <begin position="304"/>
        <end position="325"/>
    </location>
</feature>
<dbReference type="RefSeq" id="WP_002624132.1">
    <property type="nucleotide sequence ID" value="NZ_ANAH02000071.1"/>
</dbReference>
<keyword evidence="1" id="KW-1133">Transmembrane helix</keyword>
<evidence type="ECO:0000256" key="1">
    <source>
        <dbReference type="SAM" id="Phobius"/>
    </source>
</evidence>
<comment type="caution">
    <text evidence="2">The sequence shown here is derived from an EMBL/GenBank/DDBJ whole genome shotgun (WGS) entry which is preliminary data.</text>
</comment>
<reference evidence="2" key="1">
    <citation type="submission" date="2013-05" db="EMBL/GenBank/DDBJ databases">
        <title>Genome assembly of Cystobacter fuscus DSM 2262.</title>
        <authorList>
            <person name="Sharma G."/>
            <person name="Khatri I."/>
            <person name="Kaur C."/>
            <person name="Mayilraj S."/>
            <person name="Subramanian S."/>
        </authorList>
    </citation>
    <scope>NUCLEOTIDE SEQUENCE [LARGE SCALE GENOMIC DNA]</scope>
    <source>
        <strain evidence="2">DSM 2262</strain>
    </source>
</reference>
<evidence type="ECO:0000313" key="3">
    <source>
        <dbReference type="Proteomes" id="UP000011682"/>
    </source>
</evidence>
<dbReference type="AlphaFoldDB" id="S9NZI6"/>
<feature type="transmembrane region" description="Helical" evidence="1">
    <location>
        <begin position="243"/>
        <end position="263"/>
    </location>
</feature>
<organism evidence="2 3">
    <name type="scientific">Cystobacter fuscus (strain ATCC 25194 / DSM 2262 / NBRC 100088 / M29)</name>
    <dbReference type="NCBI Taxonomy" id="1242864"/>
    <lineage>
        <taxon>Bacteria</taxon>
        <taxon>Pseudomonadati</taxon>
        <taxon>Myxococcota</taxon>
        <taxon>Myxococcia</taxon>
        <taxon>Myxococcales</taxon>
        <taxon>Cystobacterineae</taxon>
        <taxon>Archangiaceae</taxon>
        <taxon>Cystobacter</taxon>
    </lineage>
</organism>
<keyword evidence="3" id="KW-1185">Reference proteome</keyword>
<dbReference type="Proteomes" id="UP000011682">
    <property type="component" value="Unassembled WGS sequence"/>
</dbReference>
<sequence length="345" mass="35543">MVSLPRLVFLATTLLLTSLAWGETSNPHLPRARQLLEELSYAEAARALEQARAQPGNDRDTLLEILELQGVVAGMLQQPAKARSAFQTLLVLAPDYRLTGDYAPRVVTPFFEAKAWVNDQDAALRLEAVPGGAGLESVAVQVNKDPLGLGLTVRFHLRDGAGWKPQEQPLTGGKASAVMKGERVEWWAQLLDARQAVLTSVGSATAPLVALAPGARALVPSRSPGAGKTAEALAAPGSPLRTVAVVCLGLAAGAGAAGGYFGWQSSQARARVTGAAVDETGLVVGISQREAFALDARARSQAGWANVLFGVAGAAAIAGGTLWVLGAPVTVSATPTGVVVGGTLP</sequence>
<name>S9NZI6_CYSF2</name>